<evidence type="ECO:0000256" key="5">
    <source>
        <dbReference type="ARBA" id="ARBA00022490"/>
    </source>
</evidence>
<dbReference type="GO" id="GO:0019877">
    <property type="term" value="P:diaminopimelate biosynthetic process"/>
    <property type="evidence" value="ECO:0007669"/>
    <property type="project" value="UniProtKB-UniRule"/>
</dbReference>
<evidence type="ECO:0000256" key="14">
    <source>
        <dbReference type="PIRSR" id="PIRSR001365-1"/>
    </source>
</evidence>
<comment type="caution">
    <text evidence="12">Was originally thought to be a dihydrodipicolinate synthase (DHDPS), catalyzing the condensation of (S)-aspartate-beta-semialdehyde [(S)-ASA] and pyruvate to dihydrodipicolinate (DHDP). However, it was shown in E.coli that the product of the enzymatic reaction is not dihydrodipicolinate but in fact (4S)-4-hydroxy-2,3,4,5-tetrahydro-(2S)-dipicolinic acid (HTPA), and that the consecutive dehydration reaction leading to DHDP is not spontaneous but catalyzed by DapB.</text>
</comment>
<reference evidence="17 18" key="1">
    <citation type="submission" date="2018-05" db="EMBL/GenBank/DDBJ databases">
        <title>Genomic Encyclopedia of Type Strains, Phase IV (KMG-V): Genome sequencing to study the core and pangenomes of soil and plant-associated prokaryotes.</title>
        <authorList>
            <person name="Whitman W."/>
        </authorList>
    </citation>
    <scope>NUCLEOTIDE SEQUENCE [LARGE SCALE GENOMIC DNA]</scope>
    <source>
        <strain evidence="17 18">SLV-132</strain>
    </source>
</reference>
<feature type="site" description="Part of a proton relay during catalysis" evidence="12">
    <location>
        <position position="126"/>
    </location>
</feature>
<evidence type="ECO:0000256" key="12">
    <source>
        <dbReference type="HAMAP-Rule" id="MF_00418"/>
    </source>
</evidence>
<proteinExistence type="inferred from homology"/>
<dbReference type="InterPro" id="IPR020624">
    <property type="entry name" value="Schiff_base-form_aldolases_CS"/>
</dbReference>
<dbReference type="PIRSF" id="PIRSF001365">
    <property type="entry name" value="DHDPS"/>
    <property type="match status" value="1"/>
</dbReference>
<feature type="binding site" evidence="12 15">
    <location>
        <position position="220"/>
    </location>
    <ligand>
        <name>pyruvate</name>
        <dbReference type="ChEBI" id="CHEBI:15361"/>
    </ligand>
</feature>
<evidence type="ECO:0000256" key="9">
    <source>
        <dbReference type="ARBA" id="ARBA00023239"/>
    </source>
</evidence>
<dbReference type="GO" id="GO:0009089">
    <property type="term" value="P:lysine biosynthetic process via diaminopimelate"/>
    <property type="evidence" value="ECO:0007669"/>
    <property type="project" value="UniProtKB-UniRule"/>
</dbReference>
<dbReference type="EMBL" id="QGGT01000001">
    <property type="protein sequence ID" value="PWK37397.1"/>
    <property type="molecule type" value="Genomic_DNA"/>
</dbReference>
<dbReference type="InterPro" id="IPR005263">
    <property type="entry name" value="DapA"/>
</dbReference>
<dbReference type="NCBIfam" id="TIGR00674">
    <property type="entry name" value="dapA"/>
    <property type="match status" value="1"/>
</dbReference>
<evidence type="ECO:0000256" key="2">
    <source>
        <dbReference type="ARBA" id="ARBA00005120"/>
    </source>
</evidence>
<dbReference type="InterPro" id="IPR013785">
    <property type="entry name" value="Aldolase_TIM"/>
</dbReference>
<accession>A0A316EXE0</accession>
<comment type="subcellular location">
    <subcellularLocation>
        <location evidence="12">Cytoplasm</location>
    </subcellularLocation>
</comment>
<evidence type="ECO:0000256" key="15">
    <source>
        <dbReference type="PIRSR" id="PIRSR001365-2"/>
    </source>
</evidence>
<keyword evidence="18" id="KW-1185">Reference proteome</keyword>
<dbReference type="RefSeq" id="WP_109581127.1">
    <property type="nucleotide sequence ID" value="NZ_QGGT01000001.1"/>
</dbReference>
<dbReference type="AlphaFoldDB" id="A0A316EXE0"/>
<comment type="subunit">
    <text evidence="12">Homotetramer; dimer of dimers.</text>
</comment>
<organism evidence="17 18">
    <name type="scientific">Cupriavidus plantarum</name>
    <dbReference type="NCBI Taxonomy" id="942865"/>
    <lineage>
        <taxon>Bacteria</taxon>
        <taxon>Pseudomonadati</taxon>
        <taxon>Pseudomonadota</taxon>
        <taxon>Betaproteobacteria</taxon>
        <taxon>Burkholderiales</taxon>
        <taxon>Burkholderiaceae</taxon>
        <taxon>Cupriavidus</taxon>
    </lineage>
</organism>
<keyword evidence="10 12" id="KW-0704">Schiff base</keyword>
<dbReference type="SMART" id="SM01130">
    <property type="entry name" value="DHDPS"/>
    <property type="match status" value="1"/>
</dbReference>
<name>A0A316EXE0_9BURK</name>
<dbReference type="PRINTS" id="PR00146">
    <property type="entry name" value="DHPICSNTHASE"/>
</dbReference>
<dbReference type="EC" id="4.3.3.7" evidence="4 12"/>
<dbReference type="Proteomes" id="UP000245754">
    <property type="component" value="Unassembled WGS sequence"/>
</dbReference>
<evidence type="ECO:0000313" key="18">
    <source>
        <dbReference type="Proteomes" id="UP000245754"/>
    </source>
</evidence>
<feature type="site" description="Part of a proton relay during catalysis" evidence="12">
    <location>
        <position position="64"/>
    </location>
</feature>
<protein>
    <recommendedName>
        <fullName evidence="4 12">4-hydroxy-tetrahydrodipicolinate synthase</fullName>
        <shortName evidence="12">HTPA synthase</shortName>
        <ecNumber evidence="4 12">4.3.3.7</ecNumber>
    </recommendedName>
</protein>
<evidence type="ECO:0000256" key="13">
    <source>
        <dbReference type="PIRNR" id="PIRNR001365"/>
    </source>
</evidence>
<dbReference type="SUPFAM" id="SSF51569">
    <property type="entry name" value="Aldolase"/>
    <property type="match status" value="1"/>
</dbReference>
<feature type="region of interest" description="Disordered" evidence="16">
    <location>
        <begin position="322"/>
        <end position="341"/>
    </location>
</feature>
<evidence type="ECO:0000256" key="6">
    <source>
        <dbReference type="ARBA" id="ARBA00022605"/>
    </source>
</evidence>
<dbReference type="Gene3D" id="3.20.20.70">
    <property type="entry name" value="Aldolase class I"/>
    <property type="match status" value="1"/>
</dbReference>
<evidence type="ECO:0000313" key="17">
    <source>
        <dbReference type="EMBL" id="PWK37397.1"/>
    </source>
</evidence>
<dbReference type="CDD" id="cd00950">
    <property type="entry name" value="DHDPS"/>
    <property type="match status" value="1"/>
</dbReference>
<dbReference type="GO" id="GO:0005737">
    <property type="term" value="C:cytoplasm"/>
    <property type="evidence" value="ECO:0007669"/>
    <property type="project" value="UniProtKB-SubCell"/>
</dbReference>
<feature type="active site" description="Schiff-base intermediate with substrate" evidence="12 14">
    <location>
        <position position="180"/>
    </location>
</feature>
<comment type="caution">
    <text evidence="17">The sequence shown here is derived from an EMBL/GenBank/DDBJ whole genome shotgun (WGS) entry which is preliminary data.</text>
</comment>
<dbReference type="PROSITE" id="PS00666">
    <property type="entry name" value="DHDPS_2"/>
    <property type="match status" value="1"/>
</dbReference>
<feature type="active site" description="Proton donor/acceptor" evidence="12 14">
    <location>
        <position position="152"/>
    </location>
</feature>
<comment type="pathway">
    <text evidence="2 12">Amino-acid biosynthesis; L-lysine biosynthesis via DAP pathway; (S)-tetrahydrodipicolinate from L-aspartate: step 3/4.</text>
</comment>
<comment type="catalytic activity">
    <reaction evidence="11 12">
        <text>L-aspartate 4-semialdehyde + pyruvate = (2S,4S)-4-hydroxy-2,3,4,5-tetrahydrodipicolinate + H2O + H(+)</text>
        <dbReference type="Rhea" id="RHEA:34171"/>
        <dbReference type="ChEBI" id="CHEBI:15361"/>
        <dbReference type="ChEBI" id="CHEBI:15377"/>
        <dbReference type="ChEBI" id="CHEBI:15378"/>
        <dbReference type="ChEBI" id="CHEBI:67139"/>
        <dbReference type="ChEBI" id="CHEBI:537519"/>
        <dbReference type="EC" id="4.3.3.7"/>
    </reaction>
</comment>
<keyword evidence="9 12" id="KW-0456">Lyase</keyword>
<evidence type="ECO:0000256" key="3">
    <source>
        <dbReference type="ARBA" id="ARBA00007592"/>
    </source>
</evidence>
<dbReference type="UniPathway" id="UPA00034">
    <property type="reaction ID" value="UER00017"/>
</dbReference>
<comment type="function">
    <text evidence="1 12">Catalyzes the condensation of (S)-aspartate-beta-semialdehyde [(S)-ASA] and pyruvate to 4-hydroxy-tetrahydrodipicolinate (HTPA).</text>
</comment>
<evidence type="ECO:0000256" key="16">
    <source>
        <dbReference type="SAM" id="MobiDB-lite"/>
    </source>
</evidence>
<evidence type="ECO:0000256" key="11">
    <source>
        <dbReference type="ARBA" id="ARBA00047836"/>
    </source>
</evidence>
<sequence length="341" mass="36376">MQEVPSVESLESLYRGIWLPLVTPFSDANGCGVAGHGDVDHVALRGLVAHYRESGLAGLVVCGSTGEAAALDEAEQLAVLDTVLAEAGDLPVIMGLAGNNLRHVLTRLDKLNTRPLAGILAPAPYYIRPSQDGLKDYFRSLADRSRAPLVLYDIPYRTGATLTADTLLSLAGHDNIRAIKDCGGNADTTQVLIADGRLAVLAGEDHQLLSTLCMGGHGAIIASAHIRPDLFAALWRAVADQQLDVARHLFHTLMPIIRLLFAEPNPGPLKALLSEHGWLRNALRSPMTTASAALAEQLAMASRALDVVQPLRSALPMPVSYARAGEQHQPPTTNSLPIYVP</sequence>
<dbReference type="GO" id="GO:0008840">
    <property type="term" value="F:4-hydroxy-tetrahydrodipicolinate synthase activity"/>
    <property type="evidence" value="ECO:0007669"/>
    <property type="project" value="UniProtKB-UniRule"/>
</dbReference>
<dbReference type="PANTHER" id="PTHR12128">
    <property type="entry name" value="DIHYDRODIPICOLINATE SYNTHASE"/>
    <property type="match status" value="1"/>
</dbReference>
<evidence type="ECO:0000256" key="4">
    <source>
        <dbReference type="ARBA" id="ARBA00012086"/>
    </source>
</evidence>
<gene>
    <name evidence="12" type="primary">dapA</name>
    <name evidence="17" type="ORF">C7419_1011279</name>
</gene>
<evidence type="ECO:0000256" key="7">
    <source>
        <dbReference type="ARBA" id="ARBA00022915"/>
    </source>
</evidence>
<keyword evidence="5 12" id="KW-0963">Cytoplasm</keyword>
<keyword evidence="8 12" id="KW-0457">Lysine biosynthesis</keyword>
<keyword evidence="7 12" id="KW-0220">Diaminopimelate biosynthesis</keyword>
<dbReference type="PANTHER" id="PTHR12128:SF66">
    <property type="entry name" value="4-HYDROXY-2-OXOGLUTARATE ALDOLASE, MITOCHONDRIAL"/>
    <property type="match status" value="1"/>
</dbReference>
<dbReference type="Pfam" id="PF00701">
    <property type="entry name" value="DHDPS"/>
    <property type="match status" value="1"/>
</dbReference>
<evidence type="ECO:0000256" key="1">
    <source>
        <dbReference type="ARBA" id="ARBA00003294"/>
    </source>
</evidence>
<feature type="compositionally biased region" description="Polar residues" evidence="16">
    <location>
        <begin position="329"/>
        <end position="341"/>
    </location>
</feature>
<keyword evidence="6 12" id="KW-0028">Amino-acid biosynthesis</keyword>
<dbReference type="HAMAP" id="MF_00418">
    <property type="entry name" value="DapA"/>
    <property type="match status" value="1"/>
</dbReference>
<comment type="similarity">
    <text evidence="3 12 13">Belongs to the DapA family.</text>
</comment>
<dbReference type="InterPro" id="IPR020625">
    <property type="entry name" value="Schiff_base-form_aldolases_AS"/>
</dbReference>
<dbReference type="PROSITE" id="PS00665">
    <property type="entry name" value="DHDPS_1"/>
    <property type="match status" value="1"/>
</dbReference>
<evidence type="ECO:0000256" key="8">
    <source>
        <dbReference type="ARBA" id="ARBA00023154"/>
    </source>
</evidence>
<evidence type="ECO:0000256" key="10">
    <source>
        <dbReference type="ARBA" id="ARBA00023270"/>
    </source>
</evidence>
<dbReference type="InterPro" id="IPR002220">
    <property type="entry name" value="DapA-like"/>
</dbReference>
<feature type="binding site" evidence="12 15">
    <location>
        <position position="65"/>
    </location>
    <ligand>
        <name>pyruvate</name>
        <dbReference type="ChEBI" id="CHEBI:15361"/>
    </ligand>
</feature>